<comment type="caution">
    <text evidence="1">The sequence shown here is derived from an EMBL/GenBank/DDBJ whole genome shotgun (WGS) entry which is preliminary data.</text>
</comment>
<name>X8BDY1_MYCXE</name>
<gene>
    <name evidence="1" type="ORF">I553_6162</name>
</gene>
<reference evidence="1" key="1">
    <citation type="submission" date="2014-01" db="EMBL/GenBank/DDBJ databases">
        <authorList>
            <person name="Brown-Elliot B."/>
            <person name="Wallace R."/>
            <person name="Lenaerts A."/>
            <person name="Ordway D."/>
            <person name="DeGroote M.A."/>
            <person name="Parker T."/>
            <person name="Sizemore C."/>
            <person name="Tallon L.J."/>
            <person name="Sadzewicz L.K."/>
            <person name="Sengamalay N."/>
            <person name="Fraser C.M."/>
            <person name="Hine E."/>
            <person name="Shefchek K.A."/>
            <person name="Das S.P."/>
            <person name="Tettelin H."/>
        </authorList>
    </citation>
    <scope>NUCLEOTIDE SEQUENCE [LARGE SCALE GENOMIC DNA]</scope>
    <source>
        <strain evidence="1">4042</strain>
    </source>
</reference>
<proteinExistence type="predicted"/>
<dbReference type="EMBL" id="JAOB01000042">
    <property type="protein sequence ID" value="EUA42302.1"/>
    <property type="molecule type" value="Genomic_DNA"/>
</dbReference>
<accession>X8BDY1</accession>
<dbReference type="PATRIC" id="fig|1299334.3.peg.4324"/>
<organism evidence="1">
    <name type="scientific">Mycobacterium xenopi 4042</name>
    <dbReference type="NCBI Taxonomy" id="1299334"/>
    <lineage>
        <taxon>Bacteria</taxon>
        <taxon>Bacillati</taxon>
        <taxon>Actinomycetota</taxon>
        <taxon>Actinomycetes</taxon>
        <taxon>Mycobacteriales</taxon>
        <taxon>Mycobacteriaceae</taxon>
        <taxon>Mycobacterium</taxon>
    </lineage>
</organism>
<dbReference type="AlphaFoldDB" id="X8BDY1"/>
<evidence type="ECO:0000313" key="1">
    <source>
        <dbReference type="EMBL" id="EUA42302.1"/>
    </source>
</evidence>
<protein>
    <submittedName>
        <fullName evidence="1">Uncharacterized protein</fullName>
    </submittedName>
</protein>
<sequence>MHSAFSGFCGEFSQRLWAASAALVSVAGSFTAMEDTNSQALASIAPGQV</sequence>